<dbReference type="PANTHER" id="PTHR43350">
    <property type="entry name" value="NAD-DEPENDENT ALCOHOL DEHYDROGENASE"/>
    <property type="match status" value="1"/>
</dbReference>
<organism evidence="7">
    <name type="scientific">Tetraselmis sp. GSL018</name>
    <dbReference type="NCBI Taxonomy" id="582737"/>
    <lineage>
        <taxon>Eukaryota</taxon>
        <taxon>Viridiplantae</taxon>
        <taxon>Chlorophyta</taxon>
        <taxon>core chlorophytes</taxon>
        <taxon>Chlorodendrophyceae</taxon>
        <taxon>Chlorodendrales</taxon>
        <taxon>Chlorodendraceae</taxon>
        <taxon>Tetraselmis</taxon>
    </lineage>
</organism>
<dbReference type="PANTHER" id="PTHR43350:SF2">
    <property type="entry name" value="GROES-LIKE ZINC-BINDING ALCOHOL DEHYDROGENASE FAMILY PROTEIN"/>
    <property type="match status" value="1"/>
</dbReference>
<protein>
    <submittedName>
        <fullName evidence="7">Alcohol dehydrogenase</fullName>
    </submittedName>
</protein>
<reference evidence="7" key="1">
    <citation type="submission" date="2014-05" db="EMBL/GenBank/DDBJ databases">
        <title>The transcriptome of the halophilic microalga Tetraselmis sp. GSL018 isolated from the Great Salt Lake, Utah.</title>
        <authorList>
            <person name="Jinkerson R.E."/>
            <person name="D'Adamo S."/>
            <person name="Posewitz M.C."/>
        </authorList>
    </citation>
    <scope>NUCLEOTIDE SEQUENCE</scope>
    <source>
        <strain evidence="7">GSL018</strain>
    </source>
</reference>
<gene>
    <name evidence="7" type="ORF">TSPGSL018_26008</name>
</gene>
<accession>A0A061QT48</accession>
<evidence type="ECO:0000256" key="5">
    <source>
        <dbReference type="ARBA" id="ARBA00023002"/>
    </source>
</evidence>
<keyword evidence="5" id="KW-0560">Oxidoreductase</keyword>
<dbReference type="Gene3D" id="3.90.180.10">
    <property type="entry name" value="Medium-chain alcohol dehydrogenases, catalytic domain"/>
    <property type="match status" value="1"/>
</dbReference>
<feature type="non-terminal residue" evidence="7">
    <location>
        <position position="75"/>
    </location>
</feature>
<evidence type="ECO:0000313" key="7">
    <source>
        <dbReference type="EMBL" id="JAC61516.1"/>
    </source>
</evidence>
<evidence type="ECO:0000259" key="6">
    <source>
        <dbReference type="Pfam" id="PF08240"/>
    </source>
</evidence>
<evidence type="ECO:0000256" key="4">
    <source>
        <dbReference type="ARBA" id="ARBA00022833"/>
    </source>
</evidence>
<sequence>QQANSATASMRALRFNTVDGAKIVEQPVPSPGTGQALVRILRAGICSTDLEITKGYVEGYDNILGHEFVGRVEKA</sequence>
<comment type="cofactor">
    <cofactor evidence="1">
        <name>Zn(2+)</name>
        <dbReference type="ChEBI" id="CHEBI:29105"/>
    </cofactor>
</comment>
<evidence type="ECO:0000256" key="1">
    <source>
        <dbReference type="ARBA" id="ARBA00001947"/>
    </source>
</evidence>
<dbReference type="Pfam" id="PF08240">
    <property type="entry name" value="ADH_N"/>
    <property type="match status" value="1"/>
</dbReference>
<keyword evidence="4" id="KW-0862">Zinc</keyword>
<proteinExistence type="inferred from homology"/>
<evidence type="ECO:0000256" key="3">
    <source>
        <dbReference type="ARBA" id="ARBA00022723"/>
    </source>
</evidence>
<dbReference type="GO" id="GO:0046872">
    <property type="term" value="F:metal ion binding"/>
    <property type="evidence" value="ECO:0007669"/>
    <property type="project" value="UniProtKB-KW"/>
</dbReference>
<name>A0A061QT48_9CHLO</name>
<dbReference type="GO" id="GO:0016491">
    <property type="term" value="F:oxidoreductase activity"/>
    <property type="evidence" value="ECO:0007669"/>
    <property type="project" value="UniProtKB-KW"/>
</dbReference>
<evidence type="ECO:0000256" key="2">
    <source>
        <dbReference type="ARBA" id="ARBA00008072"/>
    </source>
</evidence>
<dbReference type="SUPFAM" id="SSF50129">
    <property type="entry name" value="GroES-like"/>
    <property type="match status" value="1"/>
</dbReference>
<dbReference type="InterPro" id="IPR011032">
    <property type="entry name" value="GroES-like_sf"/>
</dbReference>
<keyword evidence="3" id="KW-0479">Metal-binding</keyword>
<dbReference type="AlphaFoldDB" id="A0A061QT48"/>
<dbReference type="EMBL" id="GBEZ01025591">
    <property type="protein sequence ID" value="JAC61516.1"/>
    <property type="molecule type" value="Transcribed_RNA"/>
</dbReference>
<dbReference type="InterPro" id="IPR013154">
    <property type="entry name" value="ADH-like_N"/>
</dbReference>
<feature type="domain" description="Alcohol dehydrogenase-like N-terminal" evidence="6">
    <location>
        <begin position="33"/>
        <end position="74"/>
    </location>
</feature>
<comment type="similarity">
    <text evidence="2">Belongs to the zinc-containing alcohol dehydrogenase family.</text>
</comment>
<feature type="non-terminal residue" evidence="7">
    <location>
        <position position="1"/>
    </location>
</feature>